<evidence type="ECO:0000256" key="13">
    <source>
        <dbReference type="SAM" id="MobiDB-lite"/>
    </source>
</evidence>
<feature type="region of interest" description="Disordered" evidence="13">
    <location>
        <begin position="473"/>
        <end position="514"/>
    </location>
</feature>
<dbReference type="CDD" id="cd00009">
    <property type="entry name" value="AAA"/>
    <property type="match status" value="1"/>
</dbReference>
<evidence type="ECO:0000256" key="11">
    <source>
        <dbReference type="ARBA" id="ARBA00023231"/>
    </source>
</evidence>
<comment type="caution">
    <text evidence="15">The sequence shown here is derived from an EMBL/GenBank/DDBJ whole genome shotgun (WGS) entry which is preliminary data.</text>
</comment>
<evidence type="ECO:0000256" key="3">
    <source>
        <dbReference type="ARBA" id="ARBA00015308"/>
    </source>
</evidence>
<evidence type="ECO:0000256" key="2">
    <source>
        <dbReference type="ARBA" id="ARBA00011135"/>
    </source>
</evidence>
<protein>
    <recommendedName>
        <fullName evidence="3 12">Nif-specific regulatory protein</fullName>
    </recommendedName>
</protein>
<keyword evidence="6 12" id="KW-0902">Two-component regulatory system</keyword>
<dbReference type="InterPro" id="IPR002078">
    <property type="entry name" value="Sigma_54_int"/>
</dbReference>
<dbReference type="InterPro" id="IPR025944">
    <property type="entry name" value="Sigma_54_int_dom_CS"/>
</dbReference>
<keyword evidence="16" id="KW-1185">Reference proteome</keyword>
<keyword evidence="5" id="KW-0067">ATP-binding</keyword>
<dbReference type="NCBIfam" id="TIGR01817">
    <property type="entry name" value="nifA"/>
    <property type="match status" value="1"/>
</dbReference>
<dbReference type="SMART" id="SM00382">
    <property type="entry name" value="AAA"/>
    <property type="match status" value="1"/>
</dbReference>
<dbReference type="PROSITE" id="PS00676">
    <property type="entry name" value="SIGMA54_INTERACT_2"/>
    <property type="match status" value="1"/>
</dbReference>
<keyword evidence="4" id="KW-0547">Nucleotide-binding</keyword>
<accession>A0ABX2TER7</accession>
<dbReference type="Pfam" id="PF02954">
    <property type="entry name" value="HTH_8"/>
    <property type="match status" value="1"/>
</dbReference>
<feature type="domain" description="Sigma-54 factor interaction" evidence="14">
    <location>
        <begin position="204"/>
        <end position="432"/>
    </location>
</feature>
<dbReference type="InterPro" id="IPR002197">
    <property type="entry name" value="HTH_Fis"/>
</dbReference>
<dbReference type="Gene3D" id="1.10.8.60">
    <property type="match status" value="1"/>
</dbReference>
<dbReference type="InterPro" id="IPR027417">
    <property type="entry name" value="P-loop_NTPase"/>
</dbReference>
<keyword evidence="9 12" id="KW-0010">Activator</keyword>
<feature type="compositionally biased region" description="Acidic residues" evidence="13">
    <location>
        <begin position="550"/>
        <end position="563"/>
    </location>
</feature>
<dbReference type="PANTHER" id="PTHR32071:SF117">
    <property type="entry name" value="PTS-DEPENDENT DIHYDROXYACETONE KINASE OPERON REGULATORY PROTEIN-RELATED"/>
    <property type="match status" value="1"/>
</dbReference>
<evidence type="ECO:0000259" key="14">
    <source>
        <dbReference type="PROSITE" id="PS50045"/>
    </source>
</evidence>
<dbReference type="Gene3D" id="1.10.10.60">
    <property type="entry name" value="Homeodomain-like"/>
    <property type="match status" value="1"/>
</dbReference>
<dbReference type="Gene3D" id="3.40.50.300">
    <property type="entry name" value="P-loop containing nucleotide triphosphate hydrolases"/>
    <property type="match status" value="1"/>
</dbReference>
<comment type="subunit">
    <text evidence="2 12">Interacts with sigma-54.</text>
</comment>
<evidence type="ECO:0000256" key="4">
    <source>
        <dbReference type="ARBA" id="ARBA00022741"/>
    </source>
</evidence>
<evidence type="ECO:0000256" key="12">
    <source>
        <dbReference type="RuleBase" id="RU368029"/>
    </source>
</evidence>
<dbReference type="InterPro" id="IPR010113">
    <property type="entry name" value="Nif-specific_regulatory_prot"/>
</dbReference>
<evidence type="ECO:0000256" key="8">
    <source>
        <dbReference type="ARBA" id="ARBA00023125"/>
    </source>
</evidence>
<evidence type="ECO:0000256" key="5">
    <source>
        <dbReference type="ARBA" id="ARBA00022840"/>
    </source>
</evidence>
<dbReference type="PROSITE" id="PS00675">
    <property type="entry name" value="SIGMA54_INTERACT_1"/>
    <property type="match status" value="1"/>
</dbReference>
<dbReference type="InterPro" id="IPR003593">
    <property type="entry name" value="AAA+_ATPase"/>
</dbReference>
<comment type="function">
    <text evidence="1 12">Required for activation of most nif operons, which are directly involved in nitrogen fixation.</text>
</comment>
<dbReference type="EMBL" id="JABFDB010000013">
    <property type="protein sequence ID" value="NYZ21697.1"/>
    <property type="molecule type" value="Genomic_DNA"/>
</dbReference>
<evidence type="ECO:0000313" key="16">
    <source>
        <dbReference type="Proteomes" id="UP000584642"/>
    </source>
</evidence>
<dbReference type="InterPro" id="IPR025662">
    <property type="entry name" value="Sigma_54_int_dom_ATP-bd_1"/>
</dbReference>
<dbReference type="InterPro" id="IPR029016">
    <property type="entry name" value="GAF-like_dom_sf"/>
</dbReference>
<reference evidence="15 16" key="1">
    <citation type="submission" date="2020-05" db="EMBL/GenBank/DDBJ databases">
        <title>Azospirillum oleiclasticum sp. nov, a nitrogen-fixing and heavy crude oil-emulsifying bacterium isolated from the crude oil of Yumen Oilfield.</title>
        <authorList>
            <person name="Wu D."/>
            <person name="Cai M."/>
            <person name="Zhang X."/>
        </authorList>
    </citation>
    <scope>NUCLEOTIDE SEQUENCE [LARGE SCALE GENOMIC DNA]</scope>
    <source>
        <strain evidence="15 16">ROY-1-1-2</strain>
    </source>
</reference>
<organism evidence="15 16">
    <name type="scientific">Azospirillum oleiclasticum</name>
    <dbReference type="NCBI Taxonomy" id="2735135"/>
    <lineage>
        <taxon>Bacteria</taxon>
        <taxon>Pseudomonadati</taxon>
        <taxon>Pseudomonadota</taxon>
        <taxon>Alphaproteobacteria</taxon>
        <taxon>Rhodospirillales</taxon>
        <taxon>Azospirillaceae</taxon>
        <taxon>Azospirillum</taxon>
    </lineage>
</organism>
<dbReference type="Pfam" id="PF01590">
    <property type="entry name" value="GAF"/>
    <property type="match status" value="1"/>
</dbReference>
<keyword evidence="11 12" id="KW-0535">Nitrogen fixation</keyword>
<dbReference type="PROSITE" id="PS00688">
    <property type="entry name" value="SIGMA54_INTERACT_3"/>
    <property type="match status" value="1"/>
</dbReference>
<dbReference type="PANTHER" id="PTHR32071">
    <property type="entry name" value="TRANSCRIPTIONAL REGULATORY PROTEIN"/>
    <property type="match status" value="1"/>
</dbReference>
<dbReference type="Pfam" id="PF00158">
    <property type="entry name" value="Sigma54_activat"/>
    <property type="match status" value="1"/>
</dbReference>
<evidence type="ECO:0000256" key="7">
    <source>
        <dbReference type="ARBA" id="ARBA00023015"/>
    </source>
</evidence>
<dbReference type="Pfam" id="PF25601">
    <property type="entry name" value="AAA_lid_14"/>
    <property type="match status" value="1"/>
</dbReference>
<dbReference type="SUPFAM" id="SSF55781">
    <property type="entry name" value="GAF domain-like"/>
    <property type="match status" value="1"/>
</dbReference>
<evidence type="ECO:0000256" key="6">
    <source>
        <dbReference type="ARBA" id="ARBA00023012"/>
    </source>
</evidence>
<evidence type="ECO:0000256" key="1">
    <source>
        <dbReference type="ARBA" id="ARBA00002167"/>
    </source>
</evidence>
<keyword evidence="7 12" id="KW-0805">Transcription regulation</keyword>
<dbReference type="InterPro" id="IPR058031">
    <property type="entry name" value="AAA_lid_NorR"/>
</dbReference>
<dbReference type="PROSITE" id="PS50045">
    <property type="entry name" value="SIGMA54_INTERACT_4"/>
    <property type="match status" value="1"/>
</dbReference>
<proteinExistence type="predicted"/>
<dbReference type="Proteomes" id="UP000584642">
    <property type="component" value="Unassembled WGS sequence"/>
</dbReference>
<dbReference type="RefSeq" id="WP_180283475.1">
    <property type="nucleotide sequence ID" value="NZ_JABFDB010000013.1"/>
</dbReference>
<dbReference type="InterPro" id="IPR025943">
    <property type="entry name" value="Sigma_54_int_dom_ATP-bd_2"/>
</dbReference>
<dbReference type="SMART" id="SM00065">
    <property type="entry name" value="GAF"/>
    <property type="match status" value="1"/>
</dbReference>
<sequence>MRVVSRQSSSNLELLAIYEVSKILGSSLDLQQTLREVLRVLSYHLQMRRGRVYLLGDDNVLRLVAVNGFSNEQITATAISEGEGISDRILKTGMPVVIPNLAEEPLFRNVAGGREDLDEQIASLVGVPIKAAGSVVGVLTIDRISDEGPTTHFGSDVRFLSMVANLIGQTVRLHRTVAEERRYMMRETFRVQKELRQPEPIADIVGGSPSMMEVLAQVHRVAPFKSTVLIRGESGTGKELIARAIHNLSQRKDGPFIRVNCAALPESLLESELFGHEKGAFTGAQKDHKGRFELASGGTLFLDEIGDISSNFQAKLLRVLQEQEFERIGGTKTIRTDVRMVCATNANLEEAVGQGKFRADLYFRINVISIMLPPLRERPGDIATLARHFVTKFSKDNGLNIKLADDAVGVLDRCPWPGNVRELENCVERAATQCTNGVIKAVDLSCSMNLCNSSILFQYRTTGTPVGGLAPAAAVTPTGPRPAAPNGHNGGAPPFSAPPFSVQSSPLPAPAASPNGKPWPACASACAASPTCGSGTSSVTVPLAPLPEPEPADGAEADADADALSDVPDNGSLRERLLWAMDRTGWVQAKAARLLGMTTRQVSYALRKYNIEIKRF</sequence>
<name>A0ABX2TER7_9PROT</name>
<gene>
    <name evidence="15" type="primary">nifA</name>
    <name evidence="15" type="ORF">HND93_18440</name>
</gene>
<keyword evidence="8 12" id="KW-0238">DNA-binding</keyword>
<dbReference type="Gene3D" id="3.30.450.40">
    <property type="match status" value="1"/>
</dbReference>
<dbReference type="SUPFAM" id="SSF52540">
    <property type="entry name" value="P-loop containing nucleoside triphosphate hydrolases"/>
    <property type="match status" value="1"/>
</dbReference>
<evidence type="ECO:0000313" key="15">
    <source>
        <dbReference type="EMBL" id="NYZ21697.1"/>
    </source>
</evidence>
<evidence type="ECO:0000256" key="9">
    <source>
        <dbReference type="ARBA" id="ARBA00023159"/>
    </source>
</evidence>
<evidence type="ECO:0000256" key="10">
    <source>
        <dbReference type="ARBA" id="ARBA00023163"/>
    </source>
</evidence>
<feature type="compositionally biased region" description="Low complexity" evidence="13">
    <location>
        <begin position="504"/>
        <end position="514"/>
    </location>
</feature>
<dbReference type="InterPro" id="IPR003018">
    <property type="entry name" value="GAF"/>
</dbReference>
<feature type="region of interest" description="Disordered" evidence="13">
    <location>
        <begin position="545"/>
        <end position="568"/>
    </location>
</feature>
<keyword evidence="10 12" id="KW-0804">Transcription</keyword>
<dbReference type="PRINTS" id="PR01590">
    <property type="entry name" value="HTHFIS"/>
</dbReference>